<dbReference type="Proteomes" id="UP000271603">
    <property type="component" value="Chromosome"/>
</dbReference>
<gene>
    <name evidence="1" type="ORF">NCTC9419_03138</name>
</gene>
<evidence type="ECO:0000313" key="2">
    <source>
        <dbReference type="Proteomes" id="UP000271603"/>
    </source>
</evidence>
<sequence>MERQDNFKEGITRVLTRGEVNIARDIFLNSIDYSSVTIHCDSYFPFGLQNPAYAMAPNGELWFRKEMYQADFSKAILTYQLTFIHEMAHVWQFQQGMWVRLRGLLSWVADYKYRFDGRKKLKDYSMEQQASIIADYWLLKRYGHRTWLDYTNRGVNFQGVSDKYIYLKYEYVLSNFLRHRL</sequence>
<reference evidence="1 2" key="1">
    <citation type="submission" date="2018-12" db="EMBL/GenBank/DDBJ databases">
        <authorList>
            <consortium name="Pathogen Informatics"/>
        </authorList>
    </citation>
    <scope>NUCLEOTIDE SEQUENCE [LARGE SCALE GENOMIC DNA]</scope>
    <source>
        <strain evidence="1 2">NCTC9419</strain>
    </source>
</reference>
<dbReference type="RefSeq" id="WP_128144164.1">
    <property type="nucleotide sequence ID" value="NZ_JANIOS010000014.1"/>
</dbReference>
<name>A0A3S4JVJ6_SERRU</name>
<dbReference type="EMBL" id="LR134155">
    <property type="protein sequence ID" value="VEA71574.1"/>
    <property type="molecule type" value="Genomic_DNA"/>
</dbReference>
<organism evidence="1 2">
    <name type="scientific">Serratia rubidaea</name>
    <name type="common">Serratia marinorubra</name>
    <dbReference type="NCBI Taxonomy" id="61652"/>
    <lineage>
        <taxon>Bacteria</taxon>
        <taxon>Pseudomonadati</taxon>
        <taxon>Pseudomonadota</taxon>
        <taxon>Gammaproteobacteria</taxon>
        <taxon>Enterobacterales</taxon>
        <taxon>Yersiniaceae</taxon>
        <taxon>Serratia</taxon>
    </lineage>
</organism>
<protein>
    <recommendedName>
        <fullName evidence="3">Type IV secretion protein Rhs</fullName>
    </recommendedName>
</protein>
<dbReference type="AlphaFoldDB" id="A0A3S4JVJ6"/>
<proteinExistence type="predicted"/>
<accession>A0A3S4JVJ6</accession>
<evidence type="ECO:0008006" key="3">
    <source>
        <dbReference type="Google" id="ProtNLM"/>
    </source>
</evidence>
<evidence type="ECO:0000313" key="1">
    <source>
        <dbReference type="EMBL" id="VEA71574.1"/>
    </source>
</evidence>